<evidence type="ECO:0000256" key="2">
    <source>
        <dbReference type="ARBA" id="ARBA00005995"/>
    </source>
</evidence>
<comment type="cofactor">
    <cofactor evidence="1">
        <name>FAD</name>
        <dbReference type="ChEBI" id="CHEBI:57692"/>
    </cofactor>
</comment>
<dbReference type="PRINTS" id="PR00757">
    <property type="entry name" value="AMINEOXDASEF"/>
</dbReference>
<dbReference type="AlphaFoldDB" id="A0A1H1Z377"/>
<sequence length="440" mass="47537">MTLQTAEVIVVGAGLSGLTAAWRLAWAGKDVRVLEATGDLGGRIRTRQFADGMPVELGSGGIGARQVRVRQLTQELGLALQAPTVQPCGFDQLYRQALAARGWLARQQLGHLWRKLEQQAAQLPPEPSAEHGLARELDTRSLAAWLEQRWLGGEARRLAGQMAERLFAAPPSVSLLQAQLQLRRQGGRAGLLELRLGAQERPAAGMRAICVALAQRLGDSLVLDTPLLAVEQDARGVELVTAGARYRAEQVVLALPALLLARLGFAPALPGWYELGLRQLLPQASLDVQLRYERPFWRARLPHVALPHCAGDCLLIEQPPVLAGEGALRVRLTGELARRCLALAASARQALLLDTLGVLLGEPARTPLECLLQCWADEPFLRCAEPYWPAGGWSVQAPLLSRPLGRVHFAGADLALRWPGTLEGAVEAGERAAEEVLALG</sequence>
<dbReference type="EMBL" id="LT629751">
    <property type="protein sequence ID" value="SDT28204.1"/>
    <property type="molecule type" value="Genomic_DNA"/>
</dbReference>
<evidence type="ECO:0000313" key="6">
    <source>
        <dbReference type="EMBL" id="SDT28204.1"/>
    </source>
</evidence>
<proteinExistence type="inferred from homology"/>
<evidence type="ECO:0000256" key="3">
    <source>
        <dbReference type="ARBA" id="ARBA00023002"/>
    </source>
</evidence>
<comment type="similarity">
    <text evidence="2">Belongs to the flavin monoamine oxidase family.</text>
</comment>
<evidence type="ECO:0000313" key="7">
    <source>
        <dbReference type="Proteomes" id="UP000243359"/>
    </source>
</evidence>
<reference evidence="7" key="1">
    <citation type="submission" date="2016-10" db="EMBL/GenBank/DDBJ databases">
        <authorList>
            <person name="Varghese N."/>
            <person name="Submissions S."/>
        </authorList>
    </citation>
    <scope>NUCLEOTIDE SEQUENCE [LARGE SCALE GENOMIC DNA]</scope>
    <source>
        <strain evidence="7">KCTC 32247</strain>
    </source>
</reference>
<name>A0A1H1Z377_9PSED</name>
<dbReference type="OrthoDB" id="337830at2"/>
<dbReference type="InterPro" id="IPR001613">
    <property type="entry name" value="Flavin_amine_oxidase"/>
</dbReference>
<feature type="binding site" evidence="4">
    <location>
        <begin position="35"/>
        <end position="36"/>
    </location>
    <ligand>
        <name>FAD</name>
        <dbReference type="ChEBI" id="CHEBI:57692"/>
    </ligand>
</feature>
<dbReference type="InterPro" id="IPR002937">
    <property type="entry name" value="Amino_oxidase"/>
</dbReference>
<dbReference type="PANTHER" id="PTHR43563">
    <property type="entry name" value="AMINE OXIDASE"/>
    <property type="match status" value="1"/>
</dbReference>
<dbReference type="Gene3D" id="3.50.50.60">
    <property type="entry name" value="FAD/NAD(P)-binding domain"/>
    <property type="match status" value="1"/>
</dbReference>
<feature type="domain" description="Amine oxidase" evidence="5">
    <location>
        <begin position="15"/>
        <end position="437"/>
    </location>
</feature>
<accession>A0A1H1Z377</accession>
<dbReference type="InterPro" id="IPR036188">
    <property type="entry name" value="FAD/NAD-bd_sf"/>
</dbReference>
<gene>
    <name evidence="6" type="ORF">SAMN05216221_4064</name>
</gene>
<dbReference type="Proteomes" id="UP000243359">
    <property type="component" value="Chromosome I"/>
</dbReference>
<dbReference type="SUPFAM" id="SSF54373">
    <property type="entry name" value="FAD-linked reductases, C-terminal domain"/>
    <property type="match status" value="1"/>
</dbReference>
<dbReference type="Pfam" id="PF01593">
    <property type="entry name" value="Amino_oxidase"/>
    <property type="match status" value="1"/>
</dbReference>
<dbReference type="PANTHER" id="PTHR43563:SF1">
    <property type="entry name" value="AMINE OXIDASE [FLAVIN-CONTAINING] B"/>
    <property type="match status" value="1"/>
</dbReference>
<dbReference type="InterPro" id="IPR050703">
    <property type="entry name" value="Flavin_MAO"/>
</dbReference>
<organism evidence="6 7">
    <name type="scientific">Pseudomonas oryzae</name>
    <dbReference type="NCBI Taxonomy" id="1392877"/>
    <lineage>
        <taxon>Bacteria</taxon>
        <taxon>Pseudomonadati</taxon>
        <taxon>Pseudomonadota</taxon>
        <taxon>Gammaproteobacteria</taxon>
        <taxon>Pseudomonadales</taxon>
        <taxon>Pseudomonadaceae</taxon>
        <taxon>Pseudomonas</taxon>
    </lineage>
</organism>
<dbReference type="SUPFAM" id="SSF51905">
    <property type="entry name" value="FAD/NAD(P)-binding domain"/>
    <property type="match status" value="1"/>
</dbReference>
<protein>
    <submittedName>
        <fullName evidence="6">Monoamine oxidase</fullName>
    </submittedName>
</protein>
<evidence type="ECO:0000256" key="1">
    <source>
        <dbReference type="ARBA" id="ARBA00001974"/>
    </source>
</evidence>
<dbReference type="RefSeq" id="WP_090351716.1">
    <property type="nucleotide sequence ID" value="NZ_LT629751.1"/>
</dbReference>
<evidence type="ECO:0000259" key="5">
    <source>
        <dbReference type="Pfam" id="PF01593"/>
    </source>
</evidence>
<keyword evidence="3" id="KW-0560">Oxidoreductase</keyword>
<feature type="binding site" evidence="4">
    <location>
        <position position="16"/>
    </location>
    <ligand>
        <name>FAD</name>
        <dbReference type="ChEBI" id="CHEBI:57692"/>
    </ligand>
</feature>
<evidence type="ECO:0000256" key="4">
    <source>
        <dbReference type="PIRSR" id="PIRSR601613-1"/>
    </source>
</evidence>
<dbReference type="GO" id="GO:0016491">
    <property type="term" value="F:oxidoreductase activity"/>
    <property type="evidence" value="ECO:0007669"/>
    <property type="project" value="UniProtKB-KW"/>
</dbReference>
<keyword evidence="7" id="KW-1185">Reference proteome</keyword>
<dbReference type="STRING" id="1392877.SAMN05216221_4064"/>